<sequence>MKKIYLASPFFNDVELDRMKSVLKVLREEKGFEVFAPYELKSELEFGSLEWRHETFKADTENIKNADIIVAIISNGNYSDSGTAWECGYSYAIGKPVVIVNLTENPVNLMISDSLHAYIDSIDALRAYDFESLETSNYIGKVF</sequence>
<dbReference type="Gene3D" id="3.40.50.450">
    <property type="match status" value="1"/>
</dbReference>
<evidence type="ECO:0000313" key="1">
    <source>
        <dbReference type="EMBL" id="GAA0856575.1"/>
    </source>
</evidence>
<dbReference type="InterPro" id="IPR007710">
    <property type="entry name" value="Nucleoside_deoxyribTrfase"/>
</dbReference>
<dbReference type="RefSeq" id="WP_045726037.1">
    <property type="nucleotide sequence ID" value="NZ_BAAACO010000001.1"/>
</dbReference>
<reference evidence="1 2" key="1">
    <citation type="journal article" date="2019" name="Int. J. Syst. Evol. Microbiol.">
        <title>The Global Catalogue of Microorganisms (GCM) 10K type strain sequencing project: providing services to taxonomists for standard genome sequencing and annotation.</title>
        <authorList>
            <consortium name="The Broad Institute Genomics Platform"/>
            <consortium name="The Broad Institute Genome Sequencing Center for Infectious Disease"/>
            <person name="Wu L."/>
            <person name="Ma J."/>
        </authorList>
    </citation>
    <scope>NUCLEOTIDE SEQUENCE [LARGE SCALE GENOMIC DNA]</scope>
    <source>
        <strain evidence="1 2">JCM 6485</strain>
    </source>
</reference>
<evidence type="ECO:0000313" key="2">
    <source>
        <dbReference type="Proteomes" id="UP001501764"/>
    </source>
</evidence>
<dbReference type="EMBL" id="BAAACO010000001">
    <property type="protein sequence ID" value="GAA0856575.1"/>
    <property type="molecule type" value="Genomic_DNA"/>
</dbReference>
<comment type="caution">
    <text evidence="1">The sequence shown here is derived from an EMBL/GenBank/DDBJ whole genome shotgun (WGS) entry which is preliminary data.</text>
</comment>
<protein>
    <submittedName>
        <fullName evidence="1">Nucleoside 2-deoxyribosyltransferase</fullName>
    </submittedName>
</protein>
<dbReference type="GeneID" id="60853642"/>
<organism evidence="1 2">
    <name type="scientific">Clostridium nitritogenes</name>
    <dbReference type="NCBI Taxonomy" id="83340"/>
    <lineage>
        <taxon>Bacteria</taxon>
        <taxon>Bacillati</taxon>
        <taxon>Bacillota</taxon>
        <taxon>Clostridia</taxon>
        <taxon>Eubacteriales</taxon>
        <taxon>Clostridiaceae</taxon>
        <taxon>Clostridium</taxon>
    </lineage>
</organism>
<dbReference type="Proteomes" id="UP001501764">
    <property type="component" value="Unassembled WGS sequence"/>
</dbReference>
<name>A0ABN1LIN4_9CLOT</name>
<gene>
    <name evidence="1" type="ORF">GCM10008916_06630</name>
</gene>
<dbReference type="SUPFAM" id="SSF52309">
    <property type="entry name" value="N-(deoxy)ribosyltransferase-like"/>
    <property type="match status" value="1"/>
</dbReference>
<proteinExistence type="predicted"/>
<accession>A0ABN1LIN4</accession>
<keyword evidence="2" id="KW-1185">Reference proteome</keyword>
<dbReference type="Pfam" id="PF05014">
    <property type="entry name" value="Nuc_deoxyrib_tr"/>
    <property type="match status" value="1"/>
</dbReference>